<feature type="region of interest" description="Disordered" evidence="1">
    <location>
        <begin position="111"/>
        <end position="197"/>
    </location>
</feature>
<accession>A0A3B0TE05</accession>
<gene>
    <name evidence="3" type="ORF">MNBD_ALPHA09-2259</name>
</gene>
<reference evidence="3" key="1">
    <citation type="submission" date="2018-06" db="EMBL/GenBank/DDBJ databases">
        <authorList>
            <person name="Zhirakovskaya E."/>
        </authorList>
    </citation>
    <scope>NUCLEOTIDE SEQUENCE</scope>
</reference>
<dbReference type="Gene3D" id="2.60.40.780">
    <property type="entry name" value="von Hippel-Lindau disease tumour suppressor, beta domain"/>
    <property type="match status" value="1"/>
</dbReference>
<feature type="domain" description="von Hippel-Lindau disease tumour suppressor beta" evidence="2">
    <location>
        <begin position="32"/>
        <end position="94"/>
    </location>
</feature>
<feature type="compositionally biased region" description="Polar residues" evidence="1">
    <location>
        <begin position="168"/>
        <end position="177"/>
    </location>
</feature>
<dbReference type="AlphaFoldDB" id="A0A3B0TE05"/>
<organism evidence="3">
    <name type="scientific">hydrothermal vent metagenome</name>
    <dbReference type="NCBI Taxonomy" id="652676"/>
    <lineage>
        <taxon>unclassified sequences</taxon>
        <taxon>metagenomes</taxon>
        <taxon>ecological metagenomes</taxon>
    </lineage>
</organism>
<dbReference type="EMBL" id="UOEM01000012">
    <property type="protein sequence ID" value="VAW10389.1"/>
    <property type="molecule type" value="Genomic_DNA"/>
</dbReference>
<sequence>MMRNLFLACVFTLVGSLPALGAAGTCPGENQIKSASTEINTKITFENLSGAARKIFWIDFSGARVHYGDIAPGATHEQPTFLGHAWLITDQNADCLGFYFAETAPRTVSLSNSDLAPTPPGAVPPLQGGTAGGSGPRDDATGDAGQPDGQGPLVDDGNPCNPGEYWNKSRNLCINPQTKKRRKPTAALPSASQSATRALRCRPGFVQSGSRCVRGASAATRPQPPRPQHPAQGNDPWKPGTLVADPDNEENRADDLCGPGFTDVGGGCISNSLLN</sequence>
<evidence type="ECO:0000256" key="1">
    <source>
        <dbReference type="SAM" id="MobiDB-lite"/>
    </source>
</evidence>
<name>A0A3B0TE05_9ZZZZ</name>
<protein>
    <recommendedName>
        <fullName evidence="2">von Hippel-Lindau disease tumour suppressor beta domain-containing protein</fullName>
    </recommendedName>
</protein>
<feature type="region of interest" description="Disordered" evidence="1">
    <location>
        <begin position="211"/>
        <end position="256"/>
    </location>
</feature>
<evidence type="ECO:0000313" key="3">
    <source>
        <dbReference type="EMBL" id="VAW10389.1"/>
    </source>
</evidence>
<dbReference type="Pfam" id="PF01847">
    <property type="entry name" value="VHL"/>
    <property type="match status" value="1"/>
</dbReference>
<dbReference type="SUPFAM" id="SSF49468">
    <property type="entry name" value="VHL"/>
    <property type="match status" value="1"/>
</dbReference>
<dbReference type="InterPro" id="IPR024053">
    <property type="entry name" value="VHL_beta_dom"/>
</dbReference>
<dbReference type="InterPro" id="IPR036208">
    <property type="entry name" value="VHL_sf"/>
</dbReference>
<proteinExistence type="predicted"/>
<dbReference type="InterPro" id="IPR037140">
    <property type="entry name" value="VHL_beta_dom_sf"/>
</dbReference>
<evidence type="ECO:0000259" key="2">
    <source>
        <dbReference type="Pfam" id="PF01847"/>
    </source>
</evidence>